<name>A0A1F6T1F8_9PROT</name>
<organism evidence="2 3">
    <name type="scientific">Candidatus Muproteobacteria bacterium RBG_16_64_10</name>
    <dbReference type="NCBI Taxonomy" id="1817757"/>
    <lineage>
        <taxon>Bacteria</taxon>
        <taxon>Pseudomonadati</taxon>
        <taxon>Pseudomonadota</taxon>
        <taxon>Candidatus Muproteobacteria</taxon>
    </lineage>
</organism>
<evidence type="ECO:0000313" key="3">
    <source>
        <dbReference type="Proteomes" id="UP000179334"/>
    </source>
</evidence>
<accession>A0A1F6T1F8</accession>
<evidence type="ECO:0000313" key="2">
    <source>
        <dbReference type="EMBL" id="OGI38990.1"/>
    </source>
</evidence>
<dbReference type="Pfam" id="PF09836">
    <property type="entry name" value="DUF2063"/>
    <property type="match status" value="1"/>
</dbReference>
<proteinExistence type="predicted"/>
<sequence length="260" mass="29358">MNRLRHTQSDFQDYLLRREGPMAGQIAGSEQVDAQARLEIYANAYRLRLLEALDGDFVALRAQVGPERFEKIGRAYIDARPSDHFSLRYYGRHMAHFLAETEPYRDEPLLAELATFDWALTVAFDSADSPVATVGDMACIAPDNWPRLTFVPHASVQRLNLAWNAPVIWKAADKDESLPAPKEAEFPVGWVVWRQDLQIYFRSLAVDEAFALDALLRGETFGALCEGLTEWIDAQNVAVHAAGLLKQWLTDGLIKEIKIE</sequence>
<comment type="caution">
    <text evidence="2">The sequence shown here is derived from an EMBL/GenBank/DDBJ whole genome shotgun (WGS) entry which is preliminary data.</text>
</comment>
<protein>
    <recommendedName>
        <fullName evidence="1">Putative DNA-binding domain-containing protein</fullName>
    </recommendedName>
</protein>
<dbReference type="EMBL" id="MFSR01000055">
    <property type="protein sequence ID" value="OGI38990.1"/>
    <property type="molecule type" value="Genomic_DNA"/>
</dbReference>
<gene>
    <name evidence="2" type="ORF">A2V91_05250</name>
</gene>
<dbReference type="InterPro" id="IPR018640">
    <property type="entry name" value="DUF2063"/>
</dbReference>
<feature type="domain" description="Putative DNA-binding" evidence="1">
    <location>
        <begin position="7"/>
        <end position="98"/>
    </location>
</feature>
<reference evidence="2 3" key="1">
    <citation type="journal article" date="2016" name="Nat. Commun.">
        <title>Thousands of microbial genomes shed light on interconnected biogeochemical processes in an aquifer system.</title>
        <authorList>
            <person name="Anantharaman K."/>
            <person name="Brown C.T."/>
            <person name="Hug L.A."/>
            <person name="Sharon I."/>
            <person name="Castelle C.J."/>
            <person name="Probst A.J."/>
            <person name="Thomas B.C."/>
            <person name="Singh A."/>
            <person name="Wilkins M.J."/>
            <person name="Karaoz U."/>
            <person name="Brodie E.L."/>
            <person name="Williams K.H."/>
            <person name="Hubbard S.S."/>
            <person name="Banfield J.F."/>
        </authorList>
    </citation>
    <scope>NUCLEOTIDE SEQUENCE [LARGE SCALE GENOMIC DNA]</scope>
</reference>
<dbReference type="InterPro" id="IPR044922">
    <property type="entry name" value="DUF2063_N_sf"/>
</dbReference>
<dbReference type="Gene3D" id="1.10.150.690">
    <property type="entry name" value="DUF2063"/>
    <property type="match status" value="1"/>
</dbReference>
<evidence type="ECO:0000259" key="1">
    <source>
        <dbReference type="Pfam" id="PF09836"/>
    </source>
</evidence>
<dbReference type="Proteomes" id="UP000179334">
    <property type="component" value="Unassembled WGS sequence"/>
</dbReference>
<dbReference type="AlphaFoldDB" id="A0A1F6T1F8"/>